<dbReference type="AlphaFoldDB" id="A0A0F9GLR8"/>
<dbReference type="PROSITE" id="PS50056">
    <property type="entry name" value="TYR_PHOSPHATASE_2"/>
    <property type="match status" value="1"/>
</dbReference>
<feature type="domain" description="Tyrosine specific protein phosphatases" evidence="3">
    <location>
        <begin position="69"/>
        <end position="131"/>
    </location>
</feature>
<evidence type="ECO:0000256" key="2">
    <source>
        <dbReference type="ARBA" id="ARBA00022912"/>
    </source>
</evidence>
<name>A0A0F9GLR8_9ZZZZ</name>
<dbReference type="Gene3D" id="3.90.190.10">
    <property type="entry name" value="Protein tyrosine phosphatase superfamily"/>
    <property type="match status" value="1"/>
</dbReference>
<evidence type="ECO:0000256" key="1">
    <source>
        <dbReference type="ARBA" id="ARBA00022801"/>
    </source>
</evidence>
<gene>
    <name evidence="4" type="ORF">LCGC14_2168290</name>
</gene>
<accession>A0A0F9GLR8</accession>
<organism evidence="4">
    <name type="scientific">marine sediment metagenome</name>
    <dbReference type="NCBI Taxonomy" id="412755"/>
    <lineage>
        <taxon>unclassified sequences</taxon>
        <taxon>metagenomes</taxon>
        <taxon>ecological metagenomes</taxon>
    </lineage>
</organism>
<keyword evidence="1" id="KW-0378">Hydrolase</keyword>
<dbReference type="FunFam" id="3.90.190.10:FF:000157">
    <property type="entry name" value="Protein-tyrosine phosphatase"/>
    <property type="match status" value="1"/>
</dbReference>
<protein>
    <recommendedName>
        <fullName evidence="3">Tyrosine specific protein phosphatases domain-containing protein</fullName>
    </recommendedName>
</protein>
<dbReference type="InterPro" id="IPR000340">
    <property type="entry name" value="Dual-sp_phosphatase_cat-dom"/>
</dbReference>
<dbReference type="PROSITE" id="PS00383">
    <property type="entry name" value="TYR_PHOSPHATASE_1"/>
    <property type="match status" value="1"/>
</dbReference>
<dbReference type="Pfam" id="PF00782">
    <property type="entry name" value="DSPc"/>
    <property type="match status" value="1"/>
</dbReference>
<dbReference type="CDD" id="cd14498">
    <property type="entry name" value="DSP"/>
    <property type="match status" value="1"/>
</dbReference>
<proteinExistence type="predicted"/>
<evidence type="ECO:0000259" key="3">
    <source>
        <dbReference type="PROSITE" id="PS50056"/>
    </source>
</evidence>
<dbReference type="SMART" id="SM00195">
    <property type="entry name" value="DSPc"/>
    <property type="match status" value="1"/>
</dbReference>
<dbReference type="InterPro" id="IPR029021">
    <property type="entry name" value="Prot-tyrosine_phosphatase-like"/>
</dbReference>
<dbReference type="GO" id="GO:0004721">
    <property type="term" value="F:phosphoprotein phosphatase activity"/>
    <property type="evidence" value="ECO:0007669"/>
    <property type="project" value="UniProtKB-KW"/>
</dbReference>
<evidence type="ECO:0000313" key="4">
    <source>
        <dbReference type="EMBL" id="KKL64112.1"/>
    </source>
</evidence>
<dbReference type="EMBL" id="LAZR01027944">
    <property type="protein sequence ID" value="KKL64112.1"/>
    <property type="molecule type" value="Genomic_DNA"/>
</dbReference>
<dbReference type="PANTHER" id="PTHR46274:SF6">
    <property type="entry name" value="TYR_PHOSPHATASE_2 DOMAIN-CONTAINING PROTEIN"/>
    <property type="match status" value="1"/>
</dbReference>
<dbReference type="InterPro" id="IPR000387">
    <property type="entry name" value="Tyr_Pase_dom"/>
</dbReference>
<sequence>MKLNEIIAGALYVRGKPNKLARDVKLAALKRAGVNTVVCLVGGADPDLRYASEVEYVYAPLSDSHRVSKSRLRYLRDLIVERIRQGRGVMVHCQAGRCRSGLVASLVVAELKGISTKAALEYVRSRRPGAVANSYFERCLEEGTCL</sequence>
<keyword evidence="2" id="KW-0904">Protein phosphatase</keyword>
<reference evidence="4" key="1">
    <citation type="journal article" date="2015" name="Nature">
        <title>Complex archaea that bridge the gap between prokaryotes and eukaryotes.</title>
        <authorList>
            <person name="Spang A."/>
            <person name="Saw J.H."/>
            <person name="Jorgensen S.L."/>
            <person name="Zaremba-Niedzwiedzka K."/>
            <person name="Martijn J."/>
            <person name="Lind A.E."/>
            <person name="van Eijk R."/>
            <person name="Schleper C."/>
            <person name="Guy L."/>
            <person name="Ettema T.J."/>
        </authorList>
    </citation>
    <scope>NUCLEOTIDE SEQUENCE</scope>
</reference>
<dbReference type="InterPro" id="IPR020422">
    <property type="entry name" value="TYR_PHOSPHATASE_DUAL_dom"/>
</dbReference>
<comment type="caution">
    <text evidence="4">The sequence shown here is derived from an EMBL/GenBank/DDBJ whole genome shotgun (WGS) entry which is preliminary data.</text>
</comment>
<dbReference type="SUPFAM" id="SSF52799">
    <property type="entry name" value="(Phosphotyrosine protein) phosphatases II"/>
    <property type="match status" value="1"/>
</dbReference>
<dbReference type="PANTHER" id="PTHR46274">
    <property type="entry name" value="PHOSPHATIDYLINOSITOL PHOSPHATASE"/>
    <property type="match status" value="1"/>
</dbReference>
<dbReference type="InterPro" id="IPR016130">
    <property type="entry name" value="Tyr_Pase_AS"/>
</dbReference>